<dbReference type="Pfam" id="PF14223">
    <property type="entry name" value="Retrotran_gag_2"/>
    <property type="match status" value="1"/>
</dbReference>
<proteinExistence type="predicted"/>
<accession>A0A2Z7BPD9</accession>
<evidence type="ECO:0000313" key="2">
    <source>
        <dbReference type="Proteomes" id="UP000250235"/>
    </source>
</evidence>
<dbReference type="PANTHER" id="PTHR47592:SF27">
    <property type="entry name" value="OS08G0421700 PROTEIN"/>
    <property type="match status" value="1"/>
</dbReference>
<evidence type="ECO:0000313" key="1">
    <source>
        <dbReference type="EMBL" id="KZV35478.1"/>
    </source>
</evidence>
<protein>
    <submittedName>
        <fullName evidence="1">Uncharacterized protein</fullName>
    </submittedName>
</protein>
<keyword evidence="2" id="KW-1185">Reference proteome</keyword>
<dbReference type="PANTHER" id="PTHR47592">
    <property type="entry name" value="PBF68 PROTEIN"/>
    <property type="match status" value="1"/>
</dbReference>
<reference evidence="1 2" key="1">
    <citation type="journal article" date="2015" name="Proc. Natl. Acad. Sci. U.S.A.">
        <title>The resurrection genome of Boea hygrometrica: A blueprint for survival of dehydration.</title>
        <authorList>
            <person name="Xiao L."/>
            <person name="Yang G."/>
            <person name="Zhang L."/>
            <person name="Yang X."/>
            <person name="Zhao S."/>
            <person name="Ji Z."/>
            <person name="Zhou Q."/>
            <person name="Hu M."/>
            <person name="Wang Y."/>
            <person name="Chen M."/>
            <person name="Xu Y."/>
            <person name="Jin H."/>
            <person name="Xiao X."/>
            <person name="Hu G."/>
            <person name="Bao F."/>
            <person name="Hu Y."/>
            <person name="Wan P."/>
            <person name="Li L."/>
            <person name="Deng X."/>
            <person name="Kuang T."/>
            <person name="Xiang C."/>
            <person name="Zhu J.K."/>
            <person name="Oliver M.J."/>
            <person name="He Y."/>
        </authorList>
    </citation>
    <scope>NUCLEOTIDE SEQUENCE [LARGE SCALE GENOMIC DNA]</scope>
    <source>
        <strain evidence="2">cv. XS01</strain>
    </source>
</reference>
<sequence>MLLYLTTLSMSRYLIEEPSVVTESDNDTQRRTAVDVWNHNDLLCHNYILKSLDDVLYCVYSSDKTAKELWNSLENKYKTEYAGVKKFFVGKFLDYKMVETISVIIQVQEIQIIIHDLLTEGMEINEPFLVAAIIEKFHRCGETSRTT</sequence>
<gene>
    <name evidence="1" type="ORF">F511_35865</name>
</gene>
<dbReference type="AlphaFoldDB" id="A0A2Z7BPD9"/>
<name>A0A2Z7BPD9_9LAMI</name>
<dbReference type="Proteomes" id="UP000250235">
    <property type="component" value="Unassembled WGS sequence"/>
</dbReference>
<organism evidence="1 2">
    <name type="scientific">Dorcoceras hygrometricum</name>
    <dbReference type="NCBI Taxonomy" id="472368"/>
    <lineage>
        <taxon>Eukaryota</taxon>
        <taxon>Viridiplantae</taxon>
        <taxon>Streptophyta</taxon>
        <taxon>Embryophyta</taxon>
        <taxon>Tracheophyta</taxon>
        <taxon>Spermatophyta</taxon>
        <taxon>Magnoliopsida</taxon>
        <taxon>eudicotyledons</taxon>
        <taxon>Gunneridae</taxon>
        <taxon>Pentapetalae</taxon>
        <taxon>asterids</taxon>
        <taxon>lamiids</taxon>
        <taxon>Lamiales</taxon>
        <taxon>Gesneriaceae</taxon>
        <taxon>Didymocarpoideae</taxon>
        <taxon>Trichosporeae</taxon>
        <taxon>Loxocarpinae</taxon>
        <taxon>Dorcoceras</taxon>
    </lineage>
</organism>
<dbReference type="OrthoDB" id="2596766at2759"/>
<dbReference type="EMBL" id="KV004572">
    <property type="protein sequence ID" value="KZV35478.1"/>
    <property type="molecule type" value="Genomic_DNA"/>
</dbReference>